<reference evidence="1 2" key="1">
    <citation type="submission" date="2021-03" db="EMBL/GenBank/DDBJ databases">
        <title>Sequencing the genomes of 1000 actinobacteria strains.</title>
        <authorList>
            <person name="Klenk H.-P."/>
        </authorList>
    </citation>
    <scope>NUCLEOTIDE SEQUENCE [LARGE SCALE GENOMIC DNA]</scope>
    <source>
        <strain evidence="1 2">DSM 44506</strain>
    </source>
</reference>
<evidence type="ECO:0000313" key="2">
    <source>
        <dbReference type="Proteomes" id="UP001519305"/>
    </source>
</evidence>
<dbReference type="Proteomes" id="UP001519305">
    <property type="component" value="Unassembled WGS sequence"/>
</dbReference>
<keyword evidence="2" id="KW-1185">Reference proteome</keyword>
<comment type="caution">
    <text evidence="1">The sequence shown here is derived from an EMBL/GenBank/DDBJ whole genome shotgun (WGS) entry which is preliminary data.</text>
</comment>
<sequence length="52" mass="6166">MSNMFRPDPETLQWVHDLLRRYEYPGEPAASLTRARRIIRDQADTYGIEVTE</sequence>
<dbReference type="EMBL" id="JAGINY010000001">
    <property type="protein sequence ID" value="MBP2333086.1"/>
    <property type="molecule type" value="Genomic_DNA"/>
</dbReference>
<evidence type="ECO:0000313" key="1">
    <source>
        <dbReference type="EMBL" id="MBP2333086.1"/>
    </source>
</evidence>
<dbReference type="RefSeq" id="WP_209653683.1">
    <property type="nucleotide sequence ID" value="NZ_CP047357.1"/>
</dbReference>
<organism evidence="1 2">
    <name type="scientific">Corynebacterium freneyi</name>
    <dbReference type="NCBI Taxonomy" id="134034"/>
    <lineage>
        <taxon>Bacteria</taxon>
        <taxon>Bacillati</taxon>
        <taxon>Actinomycetota</taxon>
        <taxon>Actinomycetes</taxon>
        <taxon>Mycobacteriales</taxon>
        <taxon>Corynebacteriaceae</taxon>
        <taxon>Corynebacterium</taxon>
    </lineage>
</organism>
<proteinExistence type="predicted"/>
<gene>
    <name evidence="1" type="ORF">JOF33_001785</name>
</gene>
<name>A0ABS4U975_9CORY</name>
<accession>A0ABS4U975</accession>
<protein>
    <submittedName>
        <fullName evidence="1">Uncharacterized protein</fullName>
    </submittedName>
</protein>